<name>A0A1Y2PDG4_9FLAO</name>
<proteinExistence type="predicted"/>
<dbReference type="CDD" id="cd16377">
    <property type="entry name" value="23S_rRNA_IVP_like"/>
    <property type="match status" value="1"/>
</dbReference>
<evidence type="ECO:0000313" key="1">
    <source>
        <dbReference type="EMBL" id="OSY88051.1"/>
    </source>
</evidence>
<accession>A0A1Y2PDG4</accession>
<protein>
    <submittedName>
        <fullName evidence="1">30S ribosomal protein S23</fullName>
    </submittedName>
</protein>
<reference evidence="1 2" key="1">
    <citation type="submission" date="2015-03" db="EMBL/GenBank/DDBJ databases">
        <title>Genome sequence of Tenacibaculum sp. S2-2, isolated from intestinal microbiota of sea cucumber, Apostichopus japonicas.</title>
        <authorList>
            <person name="Shao Z."/>
            <person name="Wang L."/>
            <person name="Li X."/>
        </authorList>
    </citation>
    <scope>NUCLEOTIDE SEQUENCE [LARGE SCALE GENOMIC DNA]</scope>
    <source>
        <strain evidence="1 2">S2-2</strain>
    </source>
</reference>
<dbReference type="InterPro" id="IPR036583">
    <property type="entry name" value="23S_rRNA_IVS_sf"/>
</dbReference>
<dbReference type="Pfam" id="PF05635">
    <property type="entry name" value="23S_rRNA_IVP"/>
    <property type="match status" value="1"/>
</dbReference>
<dbReference type="PANTHER" id="PTHR38471">
    <property type="entry name" value="FOUR HELIX BUNDLE PROTEIN"/>
    <property type="match status" value="1"/>
</dbReference>
<dbReference type="InterPro" id="IPR012657">
    <property type="entry name" value="23S_rRNA-intervening_sequence"/>
</dbReference>
<dbReference type="InParanoid" id="A0A1Y2PDG4"/>
<dbReference type="Proteomes" id="UP000194221">
    <property type="component" value="Unassembled WGS sequence"/>
</dbReference>
<keyword evidence="1" id="KW-0689">Ribosomal protein</keyword>
<gene>
    <name evidence="1" type="ORF">WH52_08460</name>
</gene>
<dbReference type="STRING" id="1635173.WH52_08460"/>
<evidence type="ECO:0000313" key="2">
    <source>
        <dbReference type="Proteomes" id="UP000194221"/>
    </source>
</evidence>
<comment type="caution">
    <text evidence="1">The sequence shown here is derived from an EMBL/GenBank/DDBJ whole genome shotgun (WGS) entry which is preliminary data.</text>
</comment>
<dbReference type="EMBL" id="LAPZ01000005">
    <property type="protein sequence ID" value="OSY88051.1"/>
    <property type="molecule type" value="Genomic_DNA"/>
</dbReference>
<dbReference type="RefSeq" id="WP_086030519.1">
    <property type="nucleotide sequence ID" value="NZ_LAPZ01000005.1"/>
</dbReference>
<dbReference type="OrthoDB" id="9811959at2"/>
<dbReference type="SUPFAM" id="SSF158446">
    <property type="entry name" value="IVS-encoded protein-like"/>
    <property type="match status" value="1"/>
</dbReference>
<keyword evidence="1" id="KW-0687">Ribonucleoprotein</keyword>
<dbReference type="NCBIfam" id="TIGR02436">
    <property type="entry name" value="four helix bundle protein"/>
    <property type="match status" value="1"/>
</dbReference>
<dbReference type="AlphaFoldDB" id="A0A1Y2PDG4"/>
<organism evidence="1 2">
    <name type="scientific">Tenacibaculum holothuriorum</name>
    <dbReference type="NCBI Taxonomy" id="1635173"/>
    <lineage>
        <taxon>Bacteria</taxon>
        <taxon>Pseudomonadati</taxon>
        <taxon>Bacteroidota</taxon>
        <taxon>Flavobacteriia</taxon>
        <taxon>Flavobacteriales</taxon>
        <taxon>Flavobacteriaceae</taxon>
        <taxon>Tenacibaculum</taxon>
    </lineage>
</organism>
<dbReference type="GO" id="GO:0005840">
    <property type="term" value="C:ribosome"/>
    <property type="evidence" value="ECO:0007669"/>
    <property type="project" value="UniProtKB-KW"/>
</dbReference>
<dbReference type="Gene3D" id="1.20.1440.60">
    <property type="entry name" value="23S rRNA-intervening sequence"/>
    <property type="match status" value="1"/>
</dbReference>
<dbReference type="PANTHER" id="PTHR38471:SF2">
    <property type="entry name" value="FOUR HELIX BUNDLE PROTEIN"/>
    <property type="match status" value="1"/>
</dbReference>
<sequence length="118" mass="13668">MHNFKKLKIWTESMKLVSDSYKLTKTFPEFEKFGLVSQMNRCAVSIPSNIAEGSSKSTDKHFSKYLEDSLGSAFEWETQLIIAFNENYLSEKSFNELEQKIKSIQKMISSFQYGLNKS</sequence>
<keyword evidence="2" id="KW-1185">Reference proteome</keyword>